<dbReference type="AlphaFoldDB" id="A0A5Q4BLH6"/>
<reference evidence="2 3" key="1">
    <citation type="journal article" date="2019" name="Sci. Rep.">
        <title>Colletotrichum shisoi sp. nov., an anthracnose pathogen of Perilla frutescens in Japan: molecular phylogenetic, morphological and genomic evidence.</title>
        <authorList>
            <person name="Gan P."/>
            <person name="Tsushima A."/>
            <person name="Hiroyama R."/>
            <person name="Narusaka M."/>
            <person name="Takano Y."/>
            <person name="Narusaka Y."/>
            <person name="Kawaradani M."/>
            <person name="Damm U."/>
            <person name="Shirasu K."/>
        </authorList>
    </citation>
    <scope>NUCLEOTIDE SEQUENCE [LARGE SCALE GENOMIC DNA]</scope>
    <source>
        <strain evidence="2 3">PG-2018a</strain>
    </source>
</reference>
<dbReference type="GO" id="GO:0016757">
    <property type="term" value="F:glycosyltransferase activity"/>
    <property type="evidence" value="ECO:0007669"/>
    <property type="project" value="TreeGrafter"/>
</dbReference>
<dbReference type="Proteomes" id="UP000326340">
    <property type="component" value="Unassembled WGS sequence"/>
</dbReference>
<name>A0A5Q4BLH6_9PEZI</name>
<keyword evidence="2" id="KW-0808">Transferase</keyword>
<dbReference type="PANTHER" id="PTHR21015">
    <property type="entry name" value="UDP-N-ACETYLGLUCOSAMINE--N-ACETYLMURAMYL-(PENTAPEPTIDE) PYROPHOSPHORYL-UNDECAPRENOL N-ACETYLGLUCOSAMINE TRANSFERASE 1"/>
    <property type="match status" value="1"/>
</dbReference>
<proteinExistence type="predicted"/>
<protein>
    <submittedName>
        <fullName evidence="2">UDP-glucosyltransferase A1</fullName>
    </submittedName>
</protein>
<dbReference type="Gene3D" id="3.40.50.2000">
    <property type="entry name" value="Glycogen Phosphorylase B"/>
    <property type="match status" value="2"/>
</dbReference>
<gene>
    <name evidence="2" type="primary">UgtA1-1</name>
    <name evidence="2" type="ORF">CSHISOI_07659</name>
</gene>
<keyword evidence="3" id="KW-1185">Reference proteome</keyword>
<evidence type="ECO:0000259" key="1">
    <source>
        <dbReference type="Pfam" id="PF06722"/>
    </source>
</evidence>
<evidence type="ECO:0000313" key="3">
    <source>
        <dbReference type="Proteomes" id="UP000326340"/>
    </source>
</evidence>
<feature type="domain" description="Erythromycin biosynthesis protein CIII-like C-terminal" evidence="1">
    <location>
        <begin position="330"/>
        <end position="451"/>
    </location>
</feature>
<dbReference type="SUPFAM" id="SSF53756">
    <property type="entry name" value="UDP-Glycosyltransferase/glycogen phosphorylase"/>
    <property type="match status" value="1"/>
</dbReference>
<comment type="caution">
    <text evidence="2">The sequence shown here is derived from an EMBL/GenBank/DDBJ whole genome shotgun (WGS) entry which is preliminary data.</text>
</comment>
<dbReference type="OrthoDB" id="5835829at2759"/>
<organism evidence="2 3">
    <name type="scientific">Colletotrichum shisoi</name>
    <dbReference type="NCBI Taxonomy" id="2078593"/>
    <lineage>
        <taxon>Eukaryota</taxon>
        <taxon>Fungi</taxon>
        <taxon>Dikarya</taxon>
        <taxon>Ascomycota</taxon>
        <taxon>Pezizomycotina</taxon>
        <taxon>Sordariomycetes</taxon>
        <taxon>Hypocreomycetidae</taxon>
        <taxon>Glomerellales</taxon>
        <taxon>Glomerellaceae</taxon>
        <taxon>Colletotrichum</taxon>
        <taxon>Colletotrichum destructivum species complex</taxon>
    </lineage>
</organism>
<dbReference type="PANTHER" id="PTHR21015:SF22">
    <property type="entry name" value="GLYCOSYLTRANSFERASE"/>
    <property type="match status" value="1"/>
</dbReference>
<dbReference type="InterPro" id="IPR010610">
    <property type="entry name" value="EryCIII-like_C"/>
</dbReference>
<dbReference type="EMBL" id="PUHP01000831">
    <property type="protein sequence ID" value="TQN67810.1"/>
    <property type="molecule type" value="Genomic_DNA"/>
</dbReference>
<dbReference type="Pfam" id="PF06722">
    <property type="entry name" value="EryCIII-like_C"/>
    <property type="match status" value="1"/>
</dbReference>
<evidence type="ECO:0000313" key="2">
    <source>
        <dbReference type="EMBL" id="TQN67810.1"/>
    </source>
</evidence>
<accession>A0A5Q4BLH6</accession>
<sequence>MTISEDALTRIEAAADTSNGVGVGDGTKKRPYLVFCSAPASGHTYPVLQIAAEMIQRGFEASYIGGKEFHHQIERMGAEFVPLPSILSREIMEARNEVPAGNARLMWDLSNIFIKWVPEHFRVLTETLERLREERPDRQVIVVHESFFMGLTPLMLGAPLPRGYTTRPPVVDINVAPIVVSSIDTGPFGPGLPPDSTESGRARNALLNGMFFGPDGPFAAPAREYNAITKSLGATEELPPALFEAWQTRYDVTLQMCTPSLEYPRSDLPGVIKYAGCLPPKPIDPNYQYPEWWGEITAGNKKIVGVTQGTIALDYTNLVIPAIQGLAHRDDIIVVAILGVKGATLPEDVAAVPANARVVDFISYDALLKFADVWVMNAGYGGFMHGIINGVPMVLGGDTEDKPEVAMRGQWAGVAHNLKTGNPTPQQVAEGVEEVLANDRYKKRVLEIKKESEELKALDVVEKHIWEHADAA</sequence>